<dbReference type="Pfam" id="PF13378">
    <property type="entry name" value="MR_MLE_C"/>
    <property type="match status" value="1"/>
</dbReference>
<dbReference type="SFLD" id="SFLDS00001">
    <property type="entry name" value="Enolase"/>
    <property type="match status" value="1"/>
</dbReference>
<accession>A0ABV9DVQ8</accession>
<evidence type="ECO:0000313" key="6">
    <source>
        <dbReference type="Proteomes" id="UP001595923"/>
    </source>
</evidence>
<dbReference type="CDD" id="cd03316">
    <property type="entry name" value="MR_like"/>
    <property type="match status" value="1"/>
</dbReference>
<comment type="caution">
    <text evidence="5">The sequence shown here is derived from an EMBL/GenBank/DDBJ whole genome shotgun (WGS) entry which is preliminary data.</text>
</comment>
<dbReference type="InterPro" id="IPR013341">
    <property type="entry name" value="Mandelate_racemase_N_dom"/>
</dbReference>
<name>A0ABV9DVQ8_9ACTN</name>
<dbReference type="Proteomes" id="UP001595923">
    <property type="component" value="Unassembled WGS sequence"/>
</dbReference>
<feature type="domain" description="Mandelate racemase/muconate lactonizing enzyme C-terminal" evidence="4">
    <location>
        <begin position="168"/>
        <end position="265"/>
    </location>
</feature>
<dbReference type="RefSeq" id="WP_378573652.1">
    <property type="nucleotide sequence ID" value="NZ_JBHSFQ010000008.1"/>
</dbReference>
<dbReference type="InterPro" id="IPR018110">
    <property type="entry name" value="Mandel_Rmase/mucon_lact_enz_CS"/>
</dbReference>
<dbReference type="SMART" id="SM00922">
    <property type="entry name" value="MR_MLE"/>
    <property type="match status" value="1"/>
</dbReference>
<dbReference type="InterPro" id="IPR029065">
    <property type="entry name" value="Enolase_C-like"/>
</dbReference>
<dbReference type="PANTHER" id="PTHR13794:SF58">
    <property type="entry name" value="MITOCHONDRIAL ENOLASE SUPERFAMILY MEMBER 1"/>
    <property type="match status" value="1"/>
</dbReference>
<proteinExistence type="predicted"/>
<evidence type="ECO:0000256" key="1">
    <source>
        <dbReference type="ARBA" id="ARBA00001946"/>
    </source>
</evidence>
<dbReference type="PANTHER" id="PTHR13794">
    <property type="entry name" value="ENOLASE SUPERFAMILY, MANDELATE RACEMASE"/>
    <property type="match status" value="1"/>
</dbReference>
<evidence type="ECO:0000259" key="4">
    <source>
        <dbReference type="SMART" id="SM00922"/>
    </source>
</evidence>
<evidence type="ECO:0000256" key="3">
    <source>
        <dbReference type="ARBA" id="ARBA00022842"/>
    </source>
</evidence>
<dbReference type="InterPro" id="IPR013342">
    <property type="entry name" value="Mandelate_racemase_C"/>
</dbReference>
<dbReference type="SFLD" id="SFLDG00179">
    <property type="entry name" value="mandelate_racemase"/>
    <property type="match status" value="1"/>
</dbReference>
<dbReference type="InterPro" id="IPR046945">
    <property type="entry name" value="RHMD-like"/>
</dbReference>
<organism evidence="5 6">
    <name type="scientific">Nocardiopsis mangrovi</name>
    <dbReference type="NCBI Taxonomy" id="1179818"/>
    <lineage>
        <taxon>Bacteria</taxon>
        <taxon>Bacillati</taxon>
        <taxon>Actinomycetota</taxon>
        <taxon>Actinomycetes</taxon>
        <taxon>Streptosporangiales</taxon>
        <taxon>Nocardiopsidaceae</taxon>
        <taxon>Nocardiopsis</taxon>
    </lineage>
</organism>
<dbReference type="InterPro" id="IPR036849">
    <property type="entry name" value="Enolase-like_C_sf"/>
</dbReference>
<dbReference type="SUPFAM" id="SSF51604">
    <property type="entry name" value="Enolase C-terminal domain-like"/>
    <property type="match status" value="1"/>
</dbReference>
<dbReference type="Gene3D" id="3.30.390.10">
    <property type="entry name" value="Enolase-like, N-terminal domain"/>
    <property type="match status" value="1"/>
</dbReference>
<dbReference type="PROSITE" id="PS00909">
    <property type="entry name" value="MR_MLE_2"/>
    <property type="match status" value="1"/>
</dbReference>
<keyword evidence="6" id="KW-1185">Reference proteome</keyword>
<keyword evidence="2" id="KW-0479">Metal-binding</keyword>
<dbReference type="EMBL" id="JBHSFQ010000008">
    <property type="protein sequence ID" value="MFC4562434.1"/>
    <property type="molecule type" value="Genomic_DNA"/>
</dbReference>
<reference evidence="6" key="1">
    <citation type="journal article" date="2019" name="Int. J. Syst. Evol. Microbiol.">
        <title>The Global Catalogue of Microorganisms (GCM) 10K type strain sequencing project: providing services to taxonomists for standard genome sequencing and annotation.</title>
        <authorList>
            <consortium name="The Broad Institute Genomics Platform"/>
            <consortium name="The Broad Institute Genome Sequencing Center for Infectious Disease"/>
            <person name="Wu L."/>
            <person name="Ma J."/>
        </authorList>
    </citation>
    <scope>NUCLEOTIDE SEQUENCE [LARGE SCALE GENOMIC DNA]</scope>
    <source>
        <strain evidence="6">XZYJ18</strain>
    </source>
</reference>
<dbReference type="Gene3D" id="3.20.20.120">
    <property type="entry name" value="Enolase-like C-terminal domain"/>
    <property type="match status" value="1"/>
</dbReference>
<dbReference type="NCBIfam" id="NF047820">
    <property type="entry name" value="TalGalacDh"/>
    <property type="match status" value="1"/>
</dbReference>
<keyword evidence="3" id="KW-0460">Magnesium</keyword>
<protein>
    <submittedName>
        <fullName evidence="5">Mandelate racemase/muconate lactonizing enzyme family protein</fullName>
    </submittedName>
</protein>
<gene>
    <name evidence="5" type="ORF">ACFO4E_11275</name>
</gene>
<dbReference type="InterPro" id="IPR029017">
    <property type="entry name" value="Enolase-like_N"/>
</dbReference>
<evidence type="ECO:0000313" key="5">
    <source>
        <dbReference type="EMBL" id="MFC4562434.1"/>
    </source>
</evidence>
<dbReference type="Pfam" id="PF02746">
    <property type="entry name" value="MR_MLE_N"/>
    <property type="match status" value="1"/>
</dbReference>
<dbReference type="SUPFAM" id="SSF54826">
    <property type="entry name" value="Enolase N-terminal domain-like"/>
    <property type="match status" value="1"/>
</dbReference>
<comment type="cofactor">
    <cofactor evidence="1">
        <name>Mg(2+)</name>
        <dbReference type="ChEBI" id="CHEBI:18420"/>
    </cofactor>
</comment>
<sequence length="390" mass="42140">MTATPVPPLRTPAEYTPDRIAEIRVSSVRVPLPHAISDAKVYTGRQKPLTEVAVLLVEIRSSDGCAGMGFGYSLRSGGPAQYAHACELAPALIDEDAADISRLWEKLVWLNASAGSSGLGIQTIAAFDTALWDLKARRAGLPLAKLIGAHQDSVPCYNTSGGYLNAPIEQVIEAAERSLAAGIGGIKLKVGHPDRRVDLQRVAAVRDRFGPDLPLMVDANQQWDRPRAQRMCQALEEFDLTWIEEPLPAHDVAGHATLANSVRTPIATGEMAGSSADLEKLIDHGAAGVLQPDAPRIGGVTPFLDVLAQARRARLQLAPHFVMELHLPLAATFPGQVWVEHIEWLEPLFEERIRIADGRMHLSAAPGLGLTLSEQARALTSDTRLIARPR</sequence>
<evidence type="ECO:0000256" key="2">
    <source>
        <dbReference type="ARBA" id="ARBA00022723"/>
    </source>
</evidence>